<dbReference type="PANTHER" id="PTHR21014">
    <property type="entry name" value="PHOSPHATIDYLINOSITOL-4,5-BISPHOSPHATE 4-PHOSPHATASE"/>
    <property type="match status" value="1"/>
</dbReference>
<comment type="function">
    <text evidence="11">Catalyzes the hydrolysis of phosphatidylinositol-4,5-bisphosphate (PtdIns-4,5-P2) to phosphatidylinositol-4-phosphate (PtdIns-4-P).</text>
</comment>
<dbReference type="GO" id="GO:0005765">
    <property type="term" value="C:lysosomal membrane"/>
    <property type="evidence" value="ECO:0007669"/>
    <property type="project" value="UniProtKB-SubCell"/>
</dbReference>
<keyword evidence="10 11" id="KW-0458">Lysosome</keyword>
<dbReference type="EC" id="3.1.3.78" evidence="4 11"/>
<dbReference type="GO" id="GO:0034597">
    <property type="term" value="F:phosphatidylinositol-4,5-bisphosphate 4-phosphatase activity"/>
    <property type="evidence" value="ECO:0007669"/>
    <property type="project" value="UniProtKB-EC"/>
</dbReference>
<evidence type="ECO:0000256" key="11">
    <source>
        <dbReference type="RuleBase" id="RU365008"/>
    </source>
</evidence>
<dbReference type="PANTHER" id="PTHR21014:SF6">
    <property type="entry name" value="PHOSPHATIDYLINOSITOL-4,5-BISPHOSPHATE 4-PHOSPHATASE"/>
    <property type="match status" value="1"/>
</dbReference>
<dbReference type="Pfam" id="PF09788">
    <property type="entry name" value="Tmemb_55A"/>
    <property type="match status" value="1"/>
</dbReference>
<reference evidence="12" key="1">
    <citation type="submission" date="2017-11" db="EMBL/GenBank/DDBJ databases">
        <title>The sensing device of the deep-sea amphipod.</title>
        <authorList>
            <person name="Kobayashi H."/>
            <person name="Nagahama T."/>
            <person name="Arai W."/>
            <person name="Sasagawa Y."/>
            <person name="Umeda M."/>
            <person name="Hayashi T."/>
            <person name="Nikaido I."/>
            <person name="Watanabe H."/>
            <person name="Oguri K."/>
            <person name="Kitazato H."/>
            <person name="Fujioka K."/>
            <person name="Kido Y."/>
            <person name="Takami H."/>
        </authorList>
    </citation>
    <scope>NUCLEOTIDE SEQUENCE</scope>
    <source>
        <tissue evidence="12">Whole body</tissue>
    </source>
</reference>
<dbReference type="InterPro" id="IPR019178">
    <property type="entry name" value="PtdIns-P2-Ptase"/>
</dbReference>
<comment type="subcellular location">
    <subcellularLocation>
        <location evidence="2 11">Late endosome membrane</location>
        <topology evidence="2 11">Multi-pass membrane protein</topology>
    </subcellularLocation>
    <subcellularLocation>
        <location evidence="3 11">Lysosome membrane</location>
        <topology evidence="3 11">Multi-pass membrane protein</topology>
    </subcellularLocation>
</comment>
<evidence type="ECO:0000256" key="10">
    <source>
        <dbReference type="ARBA" id="ARBA00023228"/>
    </source>
</evidence>
<keyword evidence="5 11" id="KW-0812">Transmembrane</keyword>
<dbReference type="GO" id="GO:0031902">
    <property type="term" value="C:late endosome membrane"/>
    <property type="evidence" value="ECO:0007669"/>
    <property type="project" value="UniProtKB-SubCell"/>
</dbReference>
<keyword evidence="6 11" id="KW-0967">Endosome</keyword>
<evidence type="ECO:0000256" key="3">
    <source>
        <dbReference type="ARBA" id="ARBA00004155"/>
    </source>
</evidence>
<proteinExistence type="evidence at transcript level"/>
<evidence type="ECO:0000256" key="8">
    <source>
        <dbReference type="ARBA" id="ARBA00022989"/>
    </source>
</evidence>
<evidence type="ECO:0000256" key="2">
    <source>
        <dbReference type="ARBA" id="ARBA00004107"/>
    </source>
</evidence>
<protein>
    <recommendedName>
        <fullName evidence="4 11">Phosphatidylinositol-4,5-bisphosphate 4-phosphatase</fullName>
        <ecNumber evidence="4 11">3.1.3.78</ecNumber>
    </recommendedName>
</protein>
<dbReference type="GO" id="GO:0005886">
    <property type="term" value="C:plasma membrane"/>
    <property type="evidence" value="ECO:0007669"/>
    <property type="project" value="TreeGrafter"/>
</dbReference>
<evidence type="ECO:0000313" key="12">
    <source>
        <dbReference type="EMBL" id="LAC25218.1"/>
    </source>
</evidence>
<comment type="catalytic activity">
    <reaction evidence="1 11">
        <text>a 1,2-diacyl-sn-glycero-3-phospho-(1D-myo-inositol-4,5-bisphosphate) + H2O = a 1,2-diacyl-sn-glycero-3-phospho-(1D-myo-inositol-5-phosphate) + phosphate</text>
        <dbReference type="Rhea" id="RHEA:25674"/>
        <dbReference type="ChEBI" id="CHEBI:15377"/>
        <dbReference type="ChEBI" id="CHEBI:43474"/>
        <dbReference type="ChEBI" id="CHEBI:57795"/>
        <dbReference type="ChEBI" id="CHEBI:58456"/>
        <dbReference type="EC" id="3.1.3.78"/>
    </reaction>
</comment>
<evidence type="ECO:0000256" key="7">
    <source>
        <dbReference type="ARBA" id="ARBA00022801"/>
    </source>
</evidence>
<feature type="transmembrane region" description="Helical" evidence="11">
    <location>
        <begin position="215"/>
        <end position="233"/>
    </location>
</feature>
<evidence type="ECO:0000256" key="6">
    <source>
        <dbReference type="ARBA" id="ARBA00022753"/>
    </source>
</evidence>
<dbReference type="EMBL" id="IACT01006080">
    <property type="protein sequence ID" value="LAC25218.1"/>
    <property type="molecule type" value="mRNA"/>
</dbReference>
<sequence>MAEESTPLIISNQTGATEGFYGGNNANNYYGDGTVEGADEVPPPYDHSAAGVPMVTCRVCQTMIDISGKMEQHVVKCAKCSEATPIKNAPAGKKYVRCPCNCLLICKSRSQRIACPRSTCKRIINLTPAPPNSSLTVAPGMCRVVCSHCNTIFLFNTLTNALARCPNCRKVSSVGPEYARCRGLVFAAASLLALILCITLLTTTMQYAYTHSATYIAYIVAFLLLALALYRTIYYCSMKVSLVEGPV</sequence>
<feature type="transmembrane region" description="Helical" evidence="11">
    <location>
        <begin position="184"/>
        <end position="209"/>
    </location>
</feature>
<keyword evidence="9 11" id="KW-0472">Membrane</keyword>
<evidence type="ECO:0000256" key="4">
    <source>
        <dbReference type="ARBA" id="ARBA00012936"/>
    </source>
</evidence>
<accession>A0A6A7G2K0</accession>
<dbReference type="GO" id="GO:0046856">
    <property type="term" value="P:phosphatidylinositol dephosphorylation"/>
    <property type="evidence" value="ECO:0007669"/>
    <property type="project" value="InterPro"/>
</dbReference>
<name>A0A6A7G2K0_9CRUS</name>
<organism evidence="12">
    <name type="scientific">Hirondellea gigas</name>
    <dbReference type="NCBI Taxonomy" id="1518452"/>
    <lineage>
        <taxon>Eukaryota</taxon>
        <taxon>Metazoa</taxon>
        <taxon>Ecdysozoa</taxon>
        <taxon>Arthropoda</taxon>
        <taxon>Crustacea</taxon>
        <taxon>Multicrustacea</taxon>
        <taxon>Malacostraca</taxon>
        <taxon>Eumalacostraca</taxon>
        <taxon>Peracarida</taxon>
        <taxon>Amphipoda</taxon>
        <taxon>Amphilochidea</taxon>
        <taxon>Lysianassida</taxon>
        <taxon>Lysianassidira</taxon>
        <taxon>Lysianassoidea</taxon>
        <taxon>Lysianassidae</taxon>
        <taxon>Hirondellea</taxon>
    </lineage>
</organism>
<keyword evidence="8 11" id="KW-1133">Transmembrane helix</keyword>
<dbReference type="GO" id="GO:0030670">
    <property type="term" value="C:phagocytic vesicle membrane"/>
    <property type="evidence" value="ECO:0007669"/>
    <property type="project" value="TreeGrafter"/>
</dbReference>
<dbReference type="AlphaFoldDB" id="A0A6A7G2K0"/>
<evidence type="ECO:0000256" key="5">
    <source>
        <dbReference type="ARBA" id="ARBA00022692"/>
    </source>
</evidence>
<evidence type="ECO:0000256" key="1">
    <source>
        <dbReference type="ARBA" id="ARBA00001261"/>
    </source>
</evidence>
<evidence type="ECO:0000256" key="9">
    <source>
        <dbReference type="ARBA" id="ARBA00023136"/>
    </source>
</evidence>
<keyword evidence="7 11" id="KW-0378">Hydrolase</keyword>